<dbReference type="SUPFAM" id="SSF56925">
    <property type="entry name" value="OMPA-like"/>
    <property type="match status" value="1"/>
</dbReference>
<evidence type="ECO:0000256" key="3">
    <source>
        <dbReference type="ARBA" id="ARBA00022452"/>
    </source>
</evidence>
<comment type="subcellular location">
    <subcellularLocation>
        <location evidence="1">Cell outer membrane</location>
        <topology evidence="1">Multi-pass membrane protein</topology>
    </subcellularLocation>
</comment>
<evidence type="ECO:0000256" key="6">
    <source>
        <dbReference type="ARBA" id="ARBA00023114"/>
    </source>
</evidence>
<dbReference type="InterPro" id="IPR036737">
    <property type="entry name" value="OmpA-like_sf"/>
</dbReference>
<dbReference type="AlphaFoldDB" id="D1QNF2"/>
<dbReference type="InterPro" id="IPR050330">
    <property type="entry name" value="Bact_OuterMem_StrucFunc"/>
</dbReference>
<dbReference type="Pfam" id="PF00691">
    <property type="entry name" value="OmpA"/>
    <property type="match status" value="1"/>
</dbReference>
<keyword evidence="3" id="KW-1134">Transmembrane beta strand</keyword>
<keyword evidence="4" id="KW-0812">Transmembrane</keyword>
<evidence type="ECO:0000256" key="1">
    <source>
        <dbReference type="ARBA" id="ARBA00004571"/>
    </source>
</evidence>
<dbReference type="STRING" id="649760.HMPREF0971_00488"/>
<feature type="compositionally biased region" description="Basic and acidic residues" evidence="10">
    <location>
        <begin position="275"/>
        <end position="293"/>
    </location>
</feature>
<accession>D1QNF2</accession>
<keyword evidence="5" id="KW-0406">Ion transport</keyword>
<dbReference type="SUPFAM" id="SSF103088">
    <property type="entry name" value="OmpA-like"/>
    <property type="match status" value="1"/>
</dbReference>
<dbReference type="HOGENOM" id="CLU_051834_0_0_10"/>
<dbReference type="Gene3D" id="2.40.160.20">
    <property type="match status" value="1"/>
</dbReference>
<evidence type="ECO:0000313" key="13">
    <source>
        <dbReference type="EMBL" id="EFB33209.1"/>
    </source>
</evidence>
<evidence type="ECO:0000256" key="2">
    <source>
        <dbReference type="ARBA" id="ARBA00022448"/>
    </source>
</evidence>
<evidence type="ECO:0000256" key="7">
    <source>
        <dbReference type="ARBA" id="ARBA00023136"/>
    </source>
</evidence>
<feature type="signal peptide" evidence="11">
    <location>
        <begin position="1"/>
        <end position="33"/>
    </location>
</feature>
<keyword evidence="2" id="KW-0813">Transport</keyword>
<feature type="domain" description="OmpA-like" evidence="12">
    <location>
        <begin position="316"/>
        <end position="425"/>
    </location>
</feature>
<keyword evidence="8" id="KW-0998">Cell outer membrane</keyword>
<dbReference type="InterPro" id="IPR006665">
    <property type="entry name" value="OmpA-like"/>
</dbReference>
<dbReference type="PANTHER" id="PTHR30329:SF21">
    <property type="entry name" value="LIPOPROTEIN YIAD-RELATED"/>
    <property type="match status" value="1"/>
</dbReference>
<evidence type="ECO:0000256" key="11">
    <source>
        <dbReference type="SAM" id="SignalP"/>
    </source>
</evidence>
<feature type="region of interest" description="Disordered" evidence="10">
    <location>
        <begin position="262"/>
        <end position="303"/>
    </location>
</feature>
<dbReference type="EMBL" id="ACUZ02000004">
    <property type="protein sequence ID" value="EFB33209.1"/>
    <property type="molecule type" value="Genomic_DNA"/>
</dbReference>
<dbReference type="InterPro" id="IPR011250">
    <property type="entry name" value="OMP/PagP_B-barrel"/>
</dbReference>
<protein>
    <submittedName>
        <fullName evidence="13">OmpA family protein</fullName>
    </submittedName>
</protein>
<evidence type="ECO:0000256" key="10">
    <source>
        <dbReference type="SAM" id="MobiDB-lite"/>
    </source>
</evidence>
<reference evidence="13 14" key="1">
    <citation type="submission" date="2009-11" db="EMBL/GenBank/DDBJ databases">
        <authorList>
            <person name="Weinstock G."/>
            <person name="Sodergren E."/>
            <person name="Clifton S."/>
            <person name="Fulton L."/>
            <person name="Fulton B."/>
            <person name="Courtney L."/>
            <person name="Fronick C."/>
            <person name="Harrison M."/>
            <person name="Strong C."/>
            <person name="Farmer C."/>
            <person name="Delahaunty K."/>
            <person name="Markovic C."/>
            <person name="Hall O."/>
            <person name="Minx P."/>
            <person name="Tomlinson C."/>
            <person name="Mitreva M."/>
            <person name="Nelson J."/>
            <person name="Hou S."/>
            <person name="Wollam A."/>
            <person name="Pepin K.H."/>
            <person name="Johnson M."/>
            <person name="Bhonagiri V."/>
            <person name="Nash W.E."/>
            <person name="Warren W."/>
            <person name="Chinwalla A."/>
            <person name="Mardis E.R."/>
            <person name="Wilson R.K."/>
        </authorList>
    </citation>
    <scope>NUCLEOTIDE SEQUENCE [LARGE SCALE GENOMIC DNA]</scope>
    <source>
        <strain evidence="13 14">F0302</strain>
    </source>
</reference>
<keyword evidence="6" id="KW-0626">Porin</keyword>
<dbReference type="PRINTS" id="PR01021">
    <property type="entry name" value="OMPADOMAIN"/>
</dbReference>
<evidence type="ECO:0000259" key="12">
    <source>
        <dbReference type="PROSITE" id="PS51123"/>
    </source>
</evidence>
<dbReference type="GO" id="GO:0009279">
    <property type="term" value="C:cell outer membrane"/>
    <property type="evidence" value="ECO:0007669"/>
    <property type="project" value="UniProtKB-SubCell"/>
</dbReference>
<dbReference type="InterPro" id="IPR006664">
    <property type="entry name" value="OMP_bac"/>
</dbReference>
<evidence type="ECO:0000256" key="9">
    <source>
        <dbReference type="PROSITE-ProRule" id="PRU00473"/>
    </source>
</evidence>
<name>D1QNF2_9BACT</name>
<evidence type="ECO:0000313" key="14">
    <source>
        <dbReference type="Proteomes" id="UP000004079"/>
    </source>
</evidence>
<dbReference type="Gene3D" id="3.30.1330.60">
    <property type="entry name" value="OmpA-like domain"/>
    <property type="match status" value="1"/>
</dbReference>
<proteinExistence type="predicted"/>
<dbReference type="GO" id="GO:0046930">
    <property type="term" value="C:pore complex"/>
    <property type="evidence" value="ECO:0007669"/>
    <property type="project" value="UniProtKB-KW"/>
</dbReference>
<gene>
    <name evidence="13" type="ORF">HMPREF0971_00488</name>
</gene>
<sequence length="425" mass="47762">MMRSKPFKLKQNMNYKRVMLTMLLGGAILQLHAQEVSKELSTSRGWYVGLRGGLSGGTSTFVSAAADKYRPGWNAGFSGGYRFNSVFSIEGILKWGEVTLGVRKGDVGANYWLGSDLVRYHAPVIGLEGWDYNDLKSRVSIRSFSLQGNIDLLKFFRSVNRRWRMEISPLVSVVRTKADFMDISDNKTVMGLGSQWHFGWGGEMQISYRMSEHWAIGAYGGFTQLVGKRLDHIPEQGYKTNLLRETGLKLTYSVGKKVKRTEALQPSEPNMPEVDDLHVQPERKEDNEPEMTKVTEQIEQSKTTERSVSEVSVAAAESVATVDFPTVYFAFNSARISSKEETKMQQILHLLQDNPKLNIIVTGWCDTVGSDAVNLRLSVRRAKALKTWLTTRGINAVRIKTAGKGRDFNEKNAAKARRSETVKED</sequence>
<evidence type="ECO:0000256" key="4">
    <source>
        <dbReference type="ARBA" id="ARBA00022692"/>
    </source>
</evidence>
<evidence type="ECO:0000256" key="8">
    <source>
        <dbReference type="ARBA" id="ARBA00023237"/>
    </source>
</evidence>
<organism evidence="13 14">
    <name type="scientific">Segatella oris F0302</name>
    <dbReference type="NCBI Taxonomy" id="649760"/>
    <lineage>
        <taxon>Bacteria</taxon>
        <taxon>Pseudomonadati</taxon>
        <taxon>Bacteroidota</taxon>
        <taxon>Bacteroidia</taxon>
        <taxon>Bacteroidales</taxon>
        <taxon>Prevotellaceae</taxon>
        <taxon>Segatella</taxon>
    </lineage>
</organism>
<keyword evidence="7 9" id="KW-0472">Membrane</keyword>
<dbReference type="GO" id="GO:0015288">
    <property type="term" value="F:porin activity"/>
    <property type="evidence" value="ECO:0007669"/>
    <property type="project" value="UniProtKB-KW"/>
</dbReference>
<dbReference type="PANTHER" id="PTHR30329">
    <property type="entry name" value="STATOR ELEMENT OF FLAGELLAR MOTOR COMPLEX"/>
    <property type="match status" value="1"/>
</dbReference>
<feature type="chain" id="PRO_5003026926" evidence="11">
    <location>
        <begin position="34"/>
        <end position="425"/>
    </location>
</feature>
<keyword evidence="11" id="KW-0732">Signal</keyword>
<dbReference type="CDD" id="cd07185">
    <property type="entry name" value="OmpA_C-like"/>
    <property type="match status" value="1"/>
</dbReference>
<evidence type="ECO:0000256" key="5">
    <source>
        <dbReference type="ARBA" id="ARBA00023065"/>
    </source>
</evidence>
<dbReference type="GO" id="GO:0006811">
    <property type="term" value="P:monoatomic ion transport"/>
    <property type="evidence" value="ECO:0007669"/>
    <property type="project" value="UniProtKB-KW"/>
</dbReference>
<comment type="caution">
    <text evidence="13">The sequence shown here is derived from an EMBL/GenBank/DDBJ whole genome shotgun (WGS) entry which is preliminary data.</text>
</comment>
<dbReference type="Proteomes" id="UP000004079">
    <property type="component" value="Unassembled WGS sequence"/>
</dbReference>
<dbReference type="PROSITE" id="PS51123">
    <property type="entry name" value="OMPA_2"/>
    <property type="match status" value="1"/>
</dbReference>